<dbReference type="AlphaFoldDB" id="A0A427B2Q9"/>
<gene>
    <name evidence="2" type="ORF">B296_00000346</name>
</gene>
<dbReference type="PANTHER" id="PTHR33223:SF10">
    <property type="entry name" value="AMINOTRANSFERASE-LIKE PLANT MOBILE DOMAIN-CONTAINING PROTEIN"/>
    <property type="match status" value="1"/>
</dbReference>
<feature type="region of interest" description="Disordered" evidence="1">
    <location>
        <begin position="193"/>
        <end position="273"/>
    </location>
</feature>
<sequence length="273" mass="29758">MMTVPGFSSPVSNPAPFVVTAEAFLGLTSQVQALAGMVQTIVSYLPQLMHSTTHQPAPPMVLPQTKSPVAPNRGPRLKRNHHSAKSWKLAQPPRLWCQLRHKVTPAIRGEIGESSKGGSPFTPEIQGKPFPATFRLPTLEPYDGSGDPTKHITTIPAQMALYDTSNALMCRAFPTTLRGSARTCPEDTCVGISATNPHSPAADPLGTRCPDPKVRSRSKSTSSSEGQPRAVTAPRRARPMHDLRSRKGWHMTKALTSRSSREARSSHAMMMRW</sequence>
<organism evidence="2 3">
    <name type="scientific">Ensete ventricosum</name>
    <name type="common">Abyssinian banana</name>
    <name type="synonym">Musa ensete</name>
    <dbReference type="NCBI Taxonomy" id="4639"/>
    <lineage>
        <taxon>Eukaryota</taxon>
        <taxon>Viridiplantae</taxon>
        <taxon>Streptophyta</taxon>
        <taxon>Embryophyta</taxon>
        <taxon>Tracheophyta</taxon>
        <taxon>Spermatophyta</taxon>
        <taxon>Magnoliopsida</taxon>
        <taxon>Liliopsida</taxon>
        <taxon>Zingiberales</taxon>
        <taxon>Musaceae</taxon>
        <taxon>Ensete</taxon>
    </lineage>
</organism>
<feature type="compositionally biased region" description="Low complexity" evidence="1">
    <location>
        <begin position="219"/>
        <end position="234"/>
    </location>
</feature>
<dbReference type="Proteomes" id="UP000287651">
    <property type="component" value="Unassembled WGS sequence"/>
</dbReference>
<accession>A0A427B2Q9</accession>
<name>A0A427B2Q9_ENSVE</name>
<dbReference type="EMBL" id="AMZH03000633">
    <property type="protein sequence ID" value="RRT82750.1"/>
    <property type="molecule type" value="Genomic_DNA"/>
</dbReference>
<evidence type="ECO:0000313" key="3">
    <source>
        <dbReference type="Proteomes" id="UP000287651"/>
    </source>
</evidence>
<evidence type="ECO:0000313" key="2">
    <source>
        <dbReference type="EMBL" id="RRT82750.1"/>
    </source>
</evidence>
<dbReference type="PANTHER" id="PTHR33223">
    <property type="entry name" value="CCHC-TYPE DOMAIN-CONTAINING PROTEIN"/>
    <property type="match status" value="1"/>
</dbReference>
<evidence type="ECO:0000256" key="1">
    <source>
        <dbReference type="SAM" id="MobiDB-lite"/>
    </source>
</evidence>
<reference evidence="2 3" key="1">
    <citation type="journal article" date="2014" name="Agronomy (Basel)">
        <title>A Draft Genome Sequence for Ensete ventricosum, the Drought-Tolerant Tree Against Hunger.</title>
        <authorList>
            <person name="Harrison J."/>
            <person name="Moore K.A."/>
            <person name="Paszkiewicz K."/>
            <person name="Jones T."/>
            <person name="Grant M."/>
            <person name="Ambacheew D."/>
            <person name="Muzemil S."/>
            <person name="Studholme D.J."/>
        </authorList>
    </citation>
    <scope>NUCLEOTIDE SEQUENCE [LARGE SCALE GENOMIC DNA]</scope>
</reference>
<protein>
    <submittedName>
        <fullName evidence="2">Uncharacterized protein</fullName>
    </submittedName>
</protein>
<proteinExistence type="predicted"/>
<comment type="caution">
    <text evidence="2">The sequence shown here is derived from an EMBL/GenBank/DDBJ whole genome shotgun (WGS) entry which is preliminary data.</text>
</comment>